<evidence type="ECO:0000313" key="2">
    <source>
        <dbReference type="EMBL" id="OGH87965.1"/>
    </source>
</evidence>
<feature type="transmembrane region" description="Helical" evidence="1">
    <location>
        <begin position="70"/>
        <end position="92"/>
    </location>
</feature>
<dbReference type="EMBL" id="MFQZ01000008">
    <property type="protein sequence ID" value="OGH87965.1"/>
    <property type="molecule type" value="Genomic_DNA"/>
</dbReference>
<reference evidence="2 3" key="1">
    <citation type="journal article" date="2016" name="Nat. Commun.">
        <title>Thousands of microbial genomes shed light on interconnected biogeochemical processes in an aquifer system.</title>
        <authorList>
            <person name="Anantharaman K."/>
            <person name="Brown C.T."/>
            <person name="Hug L.A."/>
            <person name="Sharon I."/>
            <person name="Castelle C.J."/>
            <person name="Probst A.J."/>
            <person name="Thomas B.C."/>
            <person name="Singh A."/>
            <person name="Wilkins M.J."/>
            <person name="Karaoz U."/>
            <person name="Brodie E.L."/>
            <person name="Williams K.H."/>
            <person name="Hubbard S.S."/>
            <person name="Banfield J.F."/>
        </authorList>
    </citation>
    <scope>NUCLEOTIDE SEQUENCE [LARGE SCALE GENOMIC DNA]</scope>
</reference>
<evidence type="ECO:0000313" key="3">
    <source>
        <dbReference type="Proteomes" id="UP000177907"/>
    </source>
</evidence>
<protein>
    <submittedName>
        <fullName evidence="2">Uncharacterized protein</fullName>
    </submittedName>
</protein>
<evidence type="ECO:0000256" key="1">
    <source>
        <dbReference type="SAM" id="Phobius"/>
    </source>
</evidence>
<sequence length="98" mass="11834">MKIKKWHWIILCIEAFATWFYVLNFVPLIPIQRPNTFFVQQEEICPLNYWLCYNDMVDTDTFPIILKQGIFTNILLPFFFPLILTWATFYFVSKKTGK</sequence>
<feature type="transmembrane region" description="Helical" evidence="1">
    <location>
        <begin position="7"/>
        <end position="29"/>
    </location>
</feature>
<dbReference type="STRING" id="1798704.A3J93_02180"/>
<name>A0A1F6NVK6_9BACT</name>
<comment type="caution">
    <text evidence="2">The sequence shown here is derived from an EMBL/GenBank/DDBJ whole genome shotgun (WGS) entry which is preliminary data.</text>
</comment>
<accession>A0A1F6NVK6</accession>
<dbReference type="AlphaFoldDB" id="A0A1F6NVK6"/>
<keyword evidence="1" id="KW-1133">Transmembrane helix</keyword>
<keyword evidence="1" id="KW-0812">Transmembrane</keyword>
<organism evidence="2 3">
    <name type="scientific">Candidatus Magasanikbacteria bacterium RIFOXYC2_FULL_42_28</name>
    <dbReference type="NCBI Taxonomy" id="1798704"/>
    <lineage>
        <taxon>Bacteria</taxon>
        <taxon>Candidatus Magasanikiibacteriota</taxon>
    </lineage>
</organism>
<dbReference type="Proteomes" id="UP000177907">
    <property type="component" value="Unassembled WGS sequence"/>
</dbReference>
<gene>
    <name evidence="2" type="ORF">A3J93_02180</name>
</gene>
<keyword evidence="1" id="KW-0472">Membrane</keyword>
<proteinExistence type="predicted"/>